<accession>A0A0D8L3F6</accession>
<dbReference type="EMBL" id="JZSH01000321">
    <property type="protein sequence ID" value="KJF76445.1"/>
    <property type="molecule type" value="Genomic_DNA"/>
</dbReference>
<gene>
    <name evidence="1" type="ORF">UA45_18605</name>
</gene>
<sequence>MRIISRIAGISLQDGEIRIALARRARRRWCFEDFITLILPETESVENGVPGLSAVAAALAQWRRRICGRPVCRAALPVSLCLQQQIRLPESRVAQSAVVPLIDAWLARTFPGRHQDLIYDYRRFSGDIILTALHRTVREQWLSLAAELRADLTVLGIIPCALRCFARTRGVAAQDWLVFRQGNSICWTAGETQPVLSGRADLTLPSLLTELKTQGFDDAQAALRCLHDTTLLPQAWQPECRGYDNADTDGVPPGYAAAAGMVLCGEDRL</sequence>
<reference evidence="1 2" key="1">
    <citation type="submission" date="2015-02" db="EMBL/GenBank/DDBJ databases">
        <title>Whole genome shotgun sequencing of cultured foodborne pathogen.</title>
        <authorList>
            <person name="Timme R."/>
            <person name="Allard M.W."/>
            <person name="Strain E."/>
            <person name="Evans P.S."/>
            <person name="Brown E."/>
        </authorList>
    </citation>
    <scope>NUCLEOTIDE SEQUENCE [LARGE SCALE GENOMIC DNA]</scope>
    <source>
        <strain evidence="1 2">GCSL-TSO-24</strain>
    </source>
</reference>
<comment type="caution">
    <text evidence="1">The sequence shown here is derived from an EMBL/GenBank/DDBJ whole genome shotgun (WGS) entry which is preliminary data.</text>
</comment>
<proteinExistence type="predicted"/>
<dbReference type="Proteomes" id="UP000032582">
    <property type="component" value="Unassembled WGS sequence"/>
</dbReference>
<name>A0A0D8L3F6_MORMO</name>
<evidence type="ECO:0000313" key="1">
    <source>
        <dbReference type="EMBL" id="KJF76445.1"/>
    </source>
</evidence>
<organism evidence="1 2">
    <name type="scientific">Morganella morganii</name>
    <name type="common">Proteus morganii</name>
    <dbReference type="NCBI Taxonomy" id="582"/>
    <lineage>
        <taxon>Bacteria</taxon>
        <taxon>Pseudomonadati</taxon>
        <taxon>Pseudomonadota</taxon>
        <taxon>Gammaproteobacteria</taxon>
        <taxon>Enterobacterales</taxon>
        <taxon>Morganellaceae</taxon>
        <taxon>Morganella</taxon>
    </lineage>
</organism>
<evidence type="ECO:0008006" key="3">
    <source>
        <dbReference type="Google" id="ProtNLM"/>
    </source>
</evidence>
<evidence type="ECO:0000313" key="2">
    <source>
        <dbReference type="Proteomes" id="UP000032582"/>
    </source>
</evidence>
<dbReference type="AlphaFoldDB" id="A0A0D8L3F6"/>
<dbReference type="PATRIC" id="fig|582.24.peg.5937"/>
<protein>
    <recommendedName>
        <fullName evidence="3">Pilus assembly protein PilM</fullName>
    </recommendedName>
</protein>